<dbReference type="InterPro" id="IPR054722">
    <property type="entry name" value="PolX-like_BBD"/>
</dbReference>
<dbReference type="AlphaFoldDB" id="A0A7J0E435"/>
<evidence type="ECO:0000313" key="3">
    <source>
        <dbReference type="Proteomes" id="UP000585474"/>
    </source>
</evidence>
<dbReference type="Proteomes" id="UP000585474">
    <property type="component" value="Unassembled WGS sequence"/>
</dbReference>
<evidence type="ECO:0000259" key="1">
    <source>
        <dbReference type="Pfam" id="PF22936"/>
    </source>
</evidence>
<sequence>MPNEKLTTSMVMDALFNEEARRREMSTTDQSESQALVLEGSRKEVEVKEEVITKVLEKNGGGHGREVALLASRVVGRGSVRFRMADGRFVTLTEVRYVPNLRKNLIFIGMLEGKEDWRAIPIGGECPDRGSYCPTWVLVVLARRMDKGSNRCTEARRVSTGVPRGFRVDVYRKAQRNDTKSILRSCTAKGATMSKRVLFALDLISGGDLSSCAHKAGEMQPRQLAKSYGGAEPEVVKMDNLKISDYPLVGWRGRLLSPAHLDESKSNSQAQAQLEFIWSVQ</sequence>
<feature type="domain" description="Retrovirus-related Pol polyprotein from transposon TNT 1-94-like beta-barrel" evidence="1">
    <location>
        <begin position="73"/>
        <end position="113"/>
    </location>
</feature>
<organism evidence="2 3">
    <name type="scientific">Actinidia rufa</name>
    <dbReference type="NCBI Taxonomy" id="165716"/>
    <lineage>
        <taxon>Eukaryota</taxon>
        <taxon>Viridiplantae</taxon>
        <taxon>Streptophyta</taxon>
        <taxon>Embryophyta</taxon>
        <taxon>Tracheophyta</taxon>
        <taxon>Spermatophyta</taxon>
        <taxon>Magnoliopsida</taxon>
        <taxon>eudicotyledons</taxon>
        <taxon>Gunneridae</taxon>
        <taxon>Pentapetalae</taxon>
        <taxon>asterids</taxon>
        <taxon>Ericales</taxon>
        <taxon>Actinidiaceae</taxon>
        <taxon>Actinidia</taxon>
    </lineage>
</organism>
<keyword evidence="3" id="KW-1185">Reference proteome</keyword>
<reference evidence="2 3" key="1">
    <citation type="submission" date="2019-07" db="EMBL/GenBank/DDBJ databases">
        <title>De Novo Assembly of kiwifruit Actinidia rufa.</title>
        <authorList>
            <person name="Sugita-Konishi S."/>
            <person name="Sato K."/>
            <person name="Mori E."/>
            <person name="Abe Y."/>
            <person name="Kisaki G."/>
            <person name="Hamano K."/>
            <person name="Suezawa K."/>
            <person name="Otani M."/>
            <person name="Fukuda T."/>
            <person name="Manabe T."/>
            <person name="Gomi K."/>
            <person name="Tabuchi M."/>
            <person name="Akimitsu K."/>
            <person name="Kataoka I."/>
        </authorList>
    </citation>
    <scope>NUCLEOTIDE SEQUENCE [LARGE SCALE GENOMIC DNA]</scope>
    <source>
        <strain evidence="3">cv. Fuchu</strain>
    </source>
</reference>
<dbReference type="EMBL" id="BJWL01000001">
    <property type="protein sequence ID" value="GFY80916.1"/>
    <property type="molecule type" value="Genomic_DNA"/>
</dbReference>
<comment type="caution">
    <text evidence="2">The sequence shown here is derived from an EMBL/GenBank/DDBJ whole genome shotgun (WGS) entry which is preliminary data.</text>
</comment>
<protein>
    <recommendedName>
        <fullName evidence="1">Retrovirus-related Pol polyprotein from transposon TNT 1-94-like beta-barrel domain-containing protein</fullName>
    </recommendedName>
</protein>
<proteinExistence type="predicted"/>
<gene>
    <name evidence="2" type="ORF">Acr_01g0007250</name>
</gene>
<dbReference type="Pfam" id="PF22936">
    <property type="entry name" value="Pol_BBD"/>
    <property type="match status" value="1"/>
</dbReference>
<evidence type="ECO:0000313" key="2">
    <source>
        <dbReference type="EMBL" id="GFY80916.1"/>
    </source>
</evidence>
<name>A0A7J0E435_9ERIC</name>
<accession>A0A7J0E435</accession>